<proteinExistence type="predicted"/>
<evidence type="ECO:0000256" key="1">
    <source>
        <dbReference type="SAM" id="MobiDB-lite"/>
    </source>
</evidence>
<feature type="region of interest" description="Disordered" evidence="1">
    <location>
        <begin position="52"/>
        <end position="71"/>
    </location>
</feature>
<dbReference type="AlphaFoldDB" id="A0A815VMG5"/>
<name>A0A815VMG5_9BILA</name>
<gene>
    <name evidence="2" type="ORF">BJG266_LOCUS12410</name>
    <name evidence="3" type="ORF">QVE165_LOCUS45632</name>
</gene>
<protein>
    <submittedName>
        <fullName evidence="3">Uncharacterized protein</fullName>
    </submittedName>
</protein>
<organism evidence="3 4">
    <name type="scientific">Adineta steineri</name>
    <dbReference type="NCBI Taxonomy" id="433720"/>
    <lineage>
        <taxon>Eukaryota</taxon>
        <taxon>Metazoa</taxon>
        <taxon>Spiralia</taxon>
        <taxon>Gnathifera</taxon>
        <taxon>Rotifera</taxon>
        <taxon>Eurotatoria</taxon>
        <taxon>Bdelloidea</taxon>
        <taxon>Adinetida</taxon>
        <taxon>Adinetidae</taxon>
        <taxon>Adineta</taxon>
    </lineage>
</organism>
<keyword evidence="4" id="KW-1185">Reference proteome</keyword>
<dbReference type="EMBL" id="CAJNOM010000649">
    <property type="protein sequence ID" value="CAF1532381.1"/>
    <property type="molecule type" value="Genomic_DNA"/>
</dbReference>
<evidence type="ECO:0000313" key="3">
    <source>
        <dbReference type="EMBL" id="CAF1532381.1"/>
    </source>
</evidence>
<evidence type="ECO:0000313" key="2">
    <source>
        <dbReference type="EMBL" id="CAF0936719.1"/>
    </source>
</evidence>
<dbReference type="Proteomes" id="UP000663832">
    <property type="component" value="Unassembled WGS sequence"/>
</dbReference>
<dbReference type="Proteomes" id="UP000663877">
    <property type="component" value="Unassembled WGS sequence"/>
</dbReference>
<reference evidence="3" key="1">
    <citation type="submission" date="2021-02" db="EMBL/GenBank/DDBJ databases">
        <authorList>
            <person name="Nowell W R."/>
        </authorList>
    </citation>
    <scope>NUCLEOTIDE SEQUENCE</scope>
</reference>
<accession>A0A815VMG5</accession>
<sequence>MSASLNGGDPRTYKKIEDNNDTSTNYQSQLNTNISSLNNTSAMNSVSFTSTTTNIQQTNVSESANNHGNIS</sequence>
<comment type="caution">
    <text evidence="3">The sequence shown here is derived from an EMBL/GenBank/DDBJ whole genome shotgun (WGS) entry which is preliminary data.</text>
</comment>
<dbReference type="EMBL" id="CAJNOI010000047">
    <property type="protein sequence ID" value="CAF0936719.1"/>
    <property type="molecule type" value="Genomic_DNA"/>
</dbReference>
<feature type="region of interest" description="Disordered" evidence="1">
    <location>
        <begin position="1"/>
        <end position="31"/>
    </location>
</feature>
<evidence type="ECO:0000313" key="4">
    <source>
        <dbReference type="Proteomes" id="UP000663832"/>
    </source>
</evidence>